<evidence type="ECO:0000259" key="9">
    <source>
        <dbReference type="Pfam" id="PF07992"/>
    </source>
</evidence>
<evidence type="ECO:0000256" key="1">
    <source>
        <dbReference type="ARBA" id="ARBA00001929"/>
    </source>
</evidence>
<comment type="cofactor">
    <cofactor evidence="1">
        <name>siroheme</name>
        <dbReference type="ChEBI" id="CHEBI:60052"/>
    </cofactor>
</comment>
<keyword evidence="8" id="KW-0411">Iron-sulfur</keyword>
<evidence type="ECO:0000256" key="8">
    <source>
        <dbReference type="ARBA" id="ARBA00023014"/>
    </source>
</evidence>
<dbReference type="InterPro" id="IPR041575">
    <property type="entry name" value="Rubredoxin_C"/>
</dbReference>
<keyword evidence="6" id="KW-0560">Oxidoreductase</keyword>
<gene>
    <name evidence="11" type="ORF">GCM10009549_26870</name>
</gene>
<evidence type="ECO:0000259" key="10">
    <source>
        <dbReference type="Pfam" id="PF18267"/>
    </source>
</evidence>
<dbReference type="PANTHER" id="PTHR43809">
    <property type="entry name" value="NITRITE REDUCTASE (NADH) LARGE SUBUNIT"/>
    <property type="match status" value="1"/>
</dbReference>
<proteinExistence type="predicted"/>
<feature type="domain" description="NADH-rubredoxin oxidoreductase C-terminal" evidence="10">
    <location>
        <begin position="335"/>
        <end position="400"/>
    </location>
</feature>
<sequence>MQGNVQGNVGEDRRMARVLVVVGHGMAGHRLVEEIRSGDRSGRWRIVVAAEEPRPAYNRTLLSSYVDGRTVADLTLPAPRLLTDPRVDLRLNTRVTSVDRAARTVTCADGTVLGYDALVLATGSRPFVPPVPGRELPGCFTYRTIEDLDALRAAAAPGEPGVVIGGGLLGLEAAQALRLLGMRPHVVEMAPHLMPLQVDEGGGRVLARLVGALGVTVHCGRGVASLDEGPGRRVCGVTLSDGTRLPARVVVFAAGVRPRDELAASAGLERAERGGVLVDRHCRTADERIWAVGECAAVLGRCYGLAAPAYRMAEEVARQLLGLPSDGFPGADMSAKLKLLGVDVAGFGDVHARTEGAMEFIRDDRAAGTYGKLVLAPDGRTLLGGVLAGDTGGYTVLRALLGRELTAPPETLLAGVVRTV</sequence>
<reference evidence="11 12" key="1">
    <citation type="journal article" date="2019" name="Int. J. Syst. Evol. Microbiol.">
        <title>The Global Catalogue of Microorganisms (GCM) 10K type strain sequencing project: providing services to taxonomists for standard genome sequencing and annotation.</title>
        <authorList>
            <consortium name="The Broad Institute Genomics Platform"/>
            <consortium name="The Broad Institute Genome Sequencing Center for Infectious Disease"/>
            <person name="Wu L."/>
            <person name="Ma J."/>
        </authorList>
    </citation>
    <scope>NUCLEOTIDE SEQUENCE [LARGE SCALE GENOMIC DNA]</scope>
    <source>
        <strain evidence="11 12">JCM 10673</strain>
    </source>
</reference>
<evidence type="ECO:0000256" key="6">
    <source>
        <dbReference type="ARBA" id="ARBA00023002"/>
    </source>
</evidence>
<dbReference type="InterPro" id="IPR036188">
    <property type="entry name" value="FAD/NAD-bd_sf"/>
</dbReference>
<dbReference type="PANTHER" id="PTHR43809:SF1">
    <property type="entry name" value="NITRITE REDUCTASE (NADH) LARGE SUBUNIT"/>
    <property type="match status" value="1"/>
</dbReference>
<dbReference type="Gene3D" id="3.50.50.60">
    <property type="entry name" value="FAD/NAD(P)-binding domain"/>
    <property type="match status" value="2"/>
</dbReference>
<dbReference type="Proteomes" id="UP001501005">
    <property type="component" value="Unassembled WGS sequence"/>
</dbReference>
<evidence type="ECO:0008006" key="13">
    <source>
        <dbReference type="Google" id="ProtNLM"/>
    </source>
</evidence>
<dbReference type="SUPFAM" id="SSF51905">
    <property type="entry name" value="FAD/NAD(P)-binding domain"/>
    <property type="match status" value="2"/>
</dbReference>
<evidence type="ECO:0000256" key="4">
    <source>
        <dbReference type="ARBA" id="ARBA00022617"/>
    </source>
</evidence>
<keyword evidence="12" id="KW-1185">Reference proteome</keyword>
<comment type="cofactor">
    <cofactor evidence="2">
        <name>FAD</name>
        <dbReference type="ChEBI" id="CHEBI:57692"/>
    </cofactor>
</comment>
<organism evidence="11 12">
    <name type="scientific">Streptomyces thermoalcalitolerans</name>
    <dbReference type="NCBI Taxonomy" id="65605"/>
    <lineage>
        <taxon>Bacteria</taxon>
        <taxon>Bacillati</taxon>
        <taxon>Actinomycetota</taxon>
        <taxon>Actinomycetes</taxon>
        <taxon>Kitasatosporales</taxon>
        <taxon>Streptomycetaceae</taxon>
        <taxon>Streptomyces</taxon>
    </lineage>
</organism>
<dbReference type="Pfam" id="PF07992">
    <property type="entry name" value="Pyr_redox_2"/>
    <property type="match status" value="1"/>
</dbReference>
<keyword evidence="5" id="KW-0479">Metal-binding</keyword>
<evidence type="ECO:0000256" key="2">
    <source>
        <dbReference type="ARBA" id="ARBA00001974"/>
    </source>
</evidence>
<evidence type="ECO:0000256" key="7">
    <source>
        <dbReference type="ARBA" id="ARBA00023004"/>
    </source>
</evidence>
<dbReference type="Pfam" id="PF18267">
    <property type="entry name" value="Rubredoxin_C"/>
    <property type="match status" value="1"/>
</dbReference>
<dbReference type="PRINTS" id="PR00368">
    <property type="entry name" value="FADPNR"/>
</dbReference>
<dbReference type="InterPro" id="IPR052034">
    <property type="entry name" value="NasD-like"/>
</dbReference>
<evidence type="ECO:0000256" key="3">
    <source>
        <dbReference type="ARBA" id="ARBA00005096"/>
    </source>
</evidence>
<keyword evidence="4" id="KW-0349">Heme</keyword>
<evidence type="ECO:0000313" key="11">
    <source>
        <dbReference type="EMBL" id="GAA0913527.1"/>
    </source>
</evidence>
<name>A0ABN1NNL0_9ACTN</name>
<accession>A0ABN1NNL0</accession>
<evidence type="ECO:0000256" key="5">
    <source>
        <dbReference type="ARBA" id="ARBA00022723"/>
    </source>
</evidence>
<comment type="pathway">
    <text evidence="3">Nitrogen metabolism; nitrate reduction (assimilation).</text>
</comment>
<feature type="domain" description="FAD/NAD(P)-binding" evidence="9">
    <location>
        <begin position="19"/>
        <end position="310"/>
    </location>
</feature>
<keyword evidence="7" id="KW-0408">Iron</keyword>
<protein>
    <recommendedName>
        <fullName evidence="13">Nitrite reductase</fullName>
    </recommendedName>
</protein>
<comment type="caution">
    <text evidence="11">The sequence shown here is derived from an EMBL/GenBank/DDBJ whole genome shotgun (WGS) entry which is preliminary data.</text>
</comment>
<dbReference type="EMBL" id="BAAAHG010000018">
    <property type="protein sequence ID" value="GAA0913527.1"/>
    <property type="molecule type" value="Genomic_DNA"/>
</dbReference>
<evidence type="ECO:0000313" key="12">
    <source>
        <dbReference type="Proteomes" id="UP001501005"/>
    </source>
</evidence>
<dbReference type="InterPro" id="IPR023753">
    <property type="entry name" value="FAD/NAD-binding_dom"/>
</dbReference>